<keyword evidence="7 8" id="KW-0697">Rotamase</keyword>
<evidence type="ECO:0000256" key="1">
    <source>
        <dbReference type="ARBA" id="ARBA00004193"/>
    </source>
</evidence>
<dbReference type="InterPro" id="IPR023058">
    <property type="entry name" value="PPIase_PpiC_CS"/>
</dbReference>
<dbReference type="InterPro" id="IPR027304">
    <property type="entry name" value="Trigger_fact/SurA_dom_sf"/>
</dbReference>
<dbReference type="InterPro" id="IPR050245">
    <property type="entry name" value="PrsA_foldase"/>
</dbReference>
<dbReference type="PANTHER" id="PTHR47245:SF2">
    <property type="entry name" value="PEPTIDYL-PROLYL CIS-TRANS ISOMERASE HP_0175-RELATED"/>
    <property type="match status" value="1"/>
</dbReference>
<evidence type="ECO:0000313" key="11">
    <source>
        <dbReference type="Proteomes" id="UP000322294"/>
    </source>
</evidence>
<comment type="function">
    <text evidence="7">Plays a major role in protein secretion by helping the post-translocational extracellular folding of several secreted proteins.</text>
</comment>
<keyword evidence="7" id="KW-0732">Signal</keyword>
<dbReference type="AlphaFoldDB" id="A0A5S5AZM8"/>
<sequence length="297" mass="34013">MIEFPKIKRKIVTCLIIATAVLALIAGCSFRSSKEVVARVNGEEISKDELYDVMVKLIGEKALDYLISQKIIELEAKKQNIDVSDEDIQKELKKVYEYYGGEEAFTQSLQMNGYSLGEYKKDLAVEIKIKKLLEPKISITEEEIKSYFEENKEDFAQGKQVRARHILVEDEEKANEIIAKLKSGEDFAELAKQYSTDTATKEKGGDLGFFGSGDMVKEFEEAAFSLKVGEISSPVKTQYGYHIIKVEEIKEAQEANYEESKDEIKDILFNQKVQQQYSTWIQELYKQYKVENLLANE</sequence>
<dbReference type="EC" id="5.2.1.8" evidence="7"/>
<evidence type="ECO:0000256" key="3">
    <source>
        <dbReference type="ARBA" id="ARBA00022475"/>
    </source>
</evidence>
<proteinExistence type="inferred from homology"/>
<dbReference type="Pfam" id="PF13624">
    <property type="entry name" value="SurA_N_3"/>
    <property type="match status" value="1"/>
</dbReference>
<reference evidence="10 11" key="1">
    <citation type="submission" date="2019-07" db="EMBL/GenBank/DDBJ databases">
        <title>Genomic Encyclopedia of Type Strains, Phase I: the one thousand microbial genomes (KMG-I) project.</title>
        <authorList>
            <person name="Kyrpides N."/>
        </authorList>
    </citation>
    <scope>NUCLEOTIDE SEQUENCE [LARGE SCALE GENOMIC DNA]</scope>
    <source>
        <strain evidence="10 11">DSM 16647</strain>
    </source>
</reference>
<evidence type="ECO:0000256" key="2">
    <source>
        <dbReference type="ARBA" id="ARBA00006071"/>
    </source>
</evidence>
<comment type="catalytic activity">
    <reaction evidence="7">
        <text>[protein]-peptidylproline (omega=180) = [protein]-peptidylproline (omega=0)</text>
        <dbReference type="Rhea" id="RHEA:16237"/>
        <dbReference type="Rhea" id="RHEA-COMP:10747"/>
        <dbReference type="Rhea" id="RHEA-COMP:10748"/>
        <dbReference type="ChEBI" id="CHEBI:83833"/>
        <dbReference type="ChEBI" id="CHEBI:83834"/>
        <dbReference type="EC" id="5.2.1.8"/>
    </reaction>
</comment>
<evidence type="ECO:0000256" key="6">
    <source>
        <dbReference type="ARBA" id="ARBA00023288"/>
    </source>
</evidence>
<dbReference type="InterPro" id="IPR046357">
    <property type="entry name" value="PPIase_dom_sf"/>
</dbReference>
<evidence type="ECO:0000259" key="9">
    <source>
        <dbReference type="PROSITE" id="PS50198"/>
    </source>
</evidence>
<keyword evidence="4 7" id="KW-0472">Membrane</keyword>
<name>A0A5S5AZM8_9FIRM</name>
<evidence type="ECO:0000256" key="7">
    <source>
        <dbReference type="HAMAP-Rule" id="MF_01145"/>
    </source>
</evidence>
<accession>A0A5S5AZM8</accession>
<dbReference type="Pfam" id="PF13616">
    <property type="entry name" value="Rotamase_3"/>
    <property type="match status" value="1"/>
</dbReference>
<keyword evidence="3 7" id="KW-1003">Cell membrane</keyword>
<evidence type="ECO:0000256" key="5">
    <source>
        <dbReference type="ARBA" id="ARBA00023139"/>
    </source>
</evidence>
<organism evidence="10 11">
    <name type="scientific">Thermosediminibacter litoriperuensis</name>
    <dbReference type="NCBI Taxonomy" id="291989"/>
    <lineage>
        <taxon>Bacteria</taxon>
        <taxon>Bacillati</taxon>
        <taxon>Bacillota</taxon>
        <taxon>Clostridia</taxon>
        <taxon>Thermosediminibacterales</taxon>
        <taxon>Thermosediminibacteraceae</taxon>
        <taxon>Thermosediminibacter</taxon>
    </lineage>
</organism>
<keyword evidence="6 7" id="KW-0449">Lipoprotein</keyword>
<keyword evidence="5 7" id="KW-0564">Palmitate</keyword>
<dbReference type="PANTHER" id="PTHR47245">
    <property type="entry name" value="PEPTIDYLPROLYL ISOMERASE"/>
    <property type="match status" value="1"/>
</dbReference>
<keyword evidence="11" id="KW-1185">Reference proteome</keyword>
<dbReference type="PROSITE" id="PS51257">
    <property type="entry name" value="PROKAR_LIPOPROTEIN"/>
    <property type="match status" value="1"/>
</dbReference>
<evidence type="ECO:0000313" key="10">
    <source>
        <dbReference type="EMBL" id="TYP59949.1"/>
    </source>
</evidence>
<dbReference type="GO" id="GO:0003755">
    <property type="term" value="F:peptidyl-prolyl cis-trans isomerase activity"/>
    <property type="evidence" value="ECO:0007669"/>
    <property type="project" value="UniProtKB-UniRule"/>
</dbReference>
<dbReference type="Proteomes" id="UP000322294">
    <property type="component" value="Unassembled WGS sequence"/>
</dbReference>
<dbReference type="Gene3D" id="3.10.50.40">
    <property type="match status" value="1"/>
</dbReference>
<evidence type="ECO:0000256" key="4">
    <source>
        <dbReference type="ARBA" id="ARBA00023136"/>
    </source>
</evidence>
<dbReference type="GO" id="GO:0006457">
    <property type="term" value="P:protein folding"/>
    <property type="evidence" value="ECO:0007669"/>
    <property type="project" value="UniProtKB-UniRule"/>
</dbReference>
<dbReference type="InterPro" id="IPR000297">
    <property type="entry name" value="PPIase_PpiC"/>
</dbReference>
<gene>
    <name evidence="7" type="primary">prsA</name>
    <name evidence="10" type="ORF">LZ11_00111</name>
</gene>
<dbReference type="RefSeq" id="WP_148865615.1">
    <property type="nucleotide sequence ID" value="NZ_VNHO01000001.1"/>
</dbReference>
<dbReference type="GO" id="GO:0005886">
    <property type="term" value="C:plasma membrane"/>
    <property type="evidence" value="ECO:0007669"/>
    <property type="project" value="UniProtKB-SubCell"/>
</dbReference>
<protein>
    <recommendedName>
        <fullName evidence="7">Foldase protein PrsA</fullName>
        <ecNumber evidence="7">5.2.1.8</ecNumber>
    </recommendedName>
</protein>
<evidence type="ECO:0000256" key="8">
    <source>
        <dbReference type="PROSITE-ProRule" id="PRU00278"/>
    </source>
</evidence>
<keyword evidence="7 8" id="KW-0413">Isomerase</keyword>
<dbReference type="Gene3D" id="1.10.4030.10">
    <property type="entry name" value="Porin chaperone SurA, peptide-binding domain"/>
    <property type="match status" value="1"/>
</dbReference>
<dbReference type="SUPFAM" id="SSF109998">
    <property type="entry name" value="Triger factor/SurA peptide-binding domain-like"/>
    <property type="match status" value="1"/>
</dbReference>
<dbReference type="OrthoDB" id="14196at2"/>
<comment type="caution">
    <text evidence="10">The sequence shown here is derived from an EMBL/GenBank/DDBJ whole genome shotgun (WGS) entry which is preliminary data.</text>
</comment>
<dbReference type="HAMAP" id="MF_01145">
    <property type="entry name" value="Foldase_PrsA"/>
    <property type="match status" value="1"/>
</dbReference>
<dbReference type="InterPro" id="IPR023059">
    <property type="entry name" value="Foldase_PrsA"/>
</dbReference>
<dbReference type="PROSITE" id="PS50198">
    <property type="entry name" value="PPIC_PPIASE_2"/>
    <property type="match status" value="1"/>
</dbReference>
<comment type="similarity">
    <text evidence="2 7">Belongs to the PrsA family.</text>
</comment>
<dbReference type="PROSITE" id="PS01096">
    <property type="entry name" value="PPIC_PPIASE_1"/>
    <property type="match status" value="1"/>
</dbReference>
<feature type="domain" description="PpiC" evidence="9">
    <location>
        <begin position="158"/>
        <end position="248"/>
    </location>
</feature>
<dbReference type="EMBL" id="VNHO01000001">
    <property type="protein sequence ID" value="TYP59949.1"/>
    <property type="molecule type" value="Genomic_DNA"/>
</dbReference>
<comment type="subcellular location">
    <subcellularLocation>
        <location evidence="1 7">Cell membrane</location>
        <topology evidence="1 7">Lipid-anchor</topology>
    </subcellularLocation>
</comment>
<dbReference type="SUPFAM" id="SSF54534">
    <property type="entry name" value="FKBP-like"/>
    <property type="match status" value="1"/>
</dbReference>